<evidence type="ECO:0000256" key="5">
    <source>
        <dbReference type="SAM" id="MobiDB-lite"/>
    </source>
</evidence>
<accession>A0A177TKM0</accession>
<comment type="caution">
    <text evidence="7">The sequence shown here is derived from an EMBL/GenBank/DDBJ whole genome shotgun (WGS) entry which is preliminary data.</text>
</comment>
<feature type="compositionally biased region" description="Low complexity" evidence="5">
    <location>
        <begin position="447"/>
        <end position="468"/>
    </location>
</feature>
<evidence type="ECO:0000256" key="3">
    <source>
        <dbReference type="ARBA" id="ARBA00023163"/>
    </source>
</evidence>
<dbReference type="Pfam" id="PF17875">
    <property type="entry name" value="RPA43_OB"/>
    <property type="match status" value="1"/>
</dbReference>
<evidence type="ECO:0000256" key="1">
    <source>
        <dbReference type="ARBA" id="ARBA00004123"/>
    </source>
</evidence>
<feature type="region of interest" description="Disordered" evidence="5">
    <location>
        <begin position="334"/>
        <end position="354"/>
    </location>
</feature>
<dbReference type="GO" id="GO:0006352">
    <property type="term" value="P:DNA-templated transcription initiation"/>
    <property type="evidence" value="ECO:0007669"/>
    <property type="project" value="InterPro"/>
</dbReference>
<feature type="compositionally biased region" description="Acidic residues" evidence="5">
    <location>
        <begin position="474"/>
        <end position="483"/>
    </location>
</feature>
<proteinExistence type="predicted"/>
<dbReference type="AlphaFoldDB" id="A0A177TKM0"/>
<reference evidence="7" key="1">
    <citation type="submission" date="2016-04" db="EMBL/GenBank/DDBJ databases">
        <authorList>
            <person name="Nguyen H.D."/>
            <person name="Samba Siva P."/>
            <person name="Cullis J."/>
            <person name="Levesque C.A."/>
            <person name="Hambleton S."/>
        </authorList>
    </citation>
    <scope>NUCLEOTIDE SEQUENCE</scope>
    <source>
        <strain evidence="7">DAOMC 236416</strain>
    </source>
</reference>
<feature type="compositionally biased region" description="Low complexity" evidence="5">
    <location>
        <begin position="89"/>
        <end position="99"/>
    </location>
</feature>
<feature type="region of interest" description="Disordered" evidence="5">
    <location>
        <begin position="391"/>
        <end position="598"/>
    </location>
</feature>
<sequence length="598" mass="63210">MDALSTPSKARVSNSSSSSGSSGKKRKREEGTPKSNGASTAAAATPTKASSSSASSTTPTGRLPKQPRKDKKQADSKKKEAESADDVGDVSVSSSVGSSKQQANGKQRKVRSRTFSDAAVPAASAVQAVASSTVAAPAPQSAYRVVYPVLNMPIAPVWWKHPLGAVRELFDTMVMRYVPQLNGILIAHEEHTFLTGTAEIRSDSAFATVPVKVKCTIWAPSIGMRLEGKIVYSNTDVVSLLLNGTFNAAIPAAHLPPNQYEFVHNDYSGAADSQAVDGAEDEDFGAHSPGFWRRKRDKSQLGGSSGQLTFTCFGITVANQLLFLRGSLLDDPLSASQAGGDRSSTDPSSTSPSVDARALQTLFPNVNLDFSSKDGLESGARRSAVRGANANANANGSGEMGGAAAGLGEGGEGVRRRVRWYDQEEGEDGDDDDDDDEDDDEEGPQITFGGAAGSTSAAASASTPAIAKSAEKVDNDDDDDYEMIDLTTTTTSAPTISKAADADAEVDVKPKHKHKSKSSKSSSAVDAPAPAPPAEEGREETDAERKERKRERKRLKQEKNAEKARRRAEREVRRAEKEAKRSEKAAKHAAVKKEAAGI</sequence>
<comment type="subcellular location">
    <subcellularLocation>
        <location evidence="1">Nucleus</location>
    </subcellularLocation>
</comment>
<organism evidence="7 8">
    <name type="scientific">Tilletia indica</name>
    <dbReference type="NCBI Taxonomy" id="43049"/>
    <lineage>
        <taxon>Eukaryota</taxon>
        <taxon>Fungi</taxon>
        <taxon>Dikarya</taxon>
        <taxon>Basidiomycota</taxon>
        <taxon>Ustilaginomycotina</taxon>
        <taxon>Exobasidiomycetes</taxon>
        <taxon>Tilletiales</taxon>
        <taxon>Tilletiaceae</taxon>
        <taxon>Tilletia</taxon>
    </lineage>
</organism>
<dbReference type="InterPro" id="IPR045113">
    <property type="entry name" value="Rpb7-like"/>
</dbReference>
<keyword evidence="4" id="KW-0539">Nucleus</keyword>
<dbReference type="InterPro" id="IPR036898">
    <property type="entry name" value="RNA_pol_Rpb7-like_N_sf"/>
</dbReference>
<feature type="compositionally biased region" description="Basic and acidic residues" evidence="5">
    <location>
        <begin position="412"/>
        <end position="422"/>
    </location>
</feature>
<dbReference type="PANTHER" id="PTHR12709:SF5">
    <property type="entry name" value="DNA-DIRECTED RNA POLYMERASE I SUBUNIT RPA43"/>
    <property type="match status" value="1"/>
</dbReference>
<feature type="domain" description="RPA43 OB" evidence="6">
    <location>
        <begin position="220"/>
        <end position="329"/>
    </location>
</feature>
<evidence type="ECO:0000313" key="8">
    <source>
        <dbReference type="Proteomes" id="UP000077521"/>
    </source>
</evidence>
<evidence type="ECO:0000313" key="7">
    <source>
        <dbReference type="EMBL" id="KAE8254883.1"/>
    </source>
</evidence>
<dbReference type="GO" id="GO:0006362">
    <property type="term" value="P:transcription elongation by RNA polymerase I"/>
    <property type="evidence" value="ECO:0007669"/>
    <property type="project" value="TreeGrafter"/>
</dbReference>
<name>A0A177TKM0_9BASI</name>
<gene>
    <name evidence="7" type="ORF">A4X13_0g3240</name>
</gene>
<evidence type="ECO:0000259" key="6">
    <source>
        <dbReference type="Pfam" id="PF17875"/>
    </source>
</evidence>
<dbReference type="GO" id="GO:0005736">
    <property type="term" value="C:RNA polymerase I complex"/>
    <property type="evidence" value="ECO:0007669"/>
    <property type="project" value="TreeGrafter"/>
</dbReference>
<dbReference type="Proteomes" id="UP000077521">
    <property type="component" value="Unassembled WGS sequence"/>
</dbReference>
<feature type="compositionally biased region" description="Basic residues" evidence="5">
    <location>
        <begin position="547"/>
        <end position="556"/>
    </location>
</feature>
<protein>
    <recommendedName>
        <fullName evidence="6">RPA43 OB domain-containing protein</fullName>
    </recommendedName>
</protein>
<keyword evidence="3" id="KW-0804">Transcription</keyword>
<dbReference type="EMBL" id="LWDF02000176">
    <property type="protein sequence ID" value="KAE8254883.1"/>
    <property type="molecule type" value="Genomic_DNA"/>
</dbReference>
<feature type="compositionally biased region" description="Low complexity" evidence="5">
    <location>
        <begin position="38"/>
        <end position="60"/>
    </location>
</feature>
<evidence type="ECO:0000256" key="2">
    <source>
        <dbReference type="ARBA" id="ARBA00022478"/>
    </source>
</evidence>
<dbReference type="Gene3D" id="3.30.1490.120">
    <property type="entry name" value="RNA polymerase Rpb7-like, N-terminal domain"/>
    <property type="match status" value="1"/>
</dbReference>
<keyword evidence="2" id="KW-0240">DNA-directed RNA polymerase</keyword>
<feature type="compositionally biased region" description="Basic and acidic residues" evidence="5">
    <location>
        <begin position="72"/>
        <end position="82"/>
    </location>
</feature>
<feature type="region of interest" description="Disordered" evidence="5">
    <location>
        <begin position="1"/>
        <end position="114"/>
    </location>
</feature>
<feature type="region of interest" description="Disordered" evidence="5">
    <location>
        <begin position="278"/>
        <end position="298"/>
    </location>
</feature>
<keyword evidence="8" id="KW-1185">Reference proteome</keyword>
<reference evidence="7" key="2">
    <citation type="journal article" date="2019" name="IMA Fungus">
        <title>Genome sequencing and comparison of five Tilletia species to identify candidate genes for the detection of regulated species infecting wheat.</title>
        <authorList>
            <person name="Nguyen H.D.T."/>
            <person name="Sultana T."/>
            <person name="Kesanakurti P."/>
            <person name="Hambleton S."/>
        </authorList>
    </citation>
    <scope>NUCLEOTIDE SEQUENCE</scope>
    <source>
        <strain evidence="7">DAOMC 236416</strain>
    </source>
</reference>
<dbReference type="InterPro" id="IPR041178">
    <property type="entry name" value="RPA43_OB"/>
</dbReference>
<evidence type="ECO:0000256" key="4">
    <source>
        <dbReference type="ARBA" id="ARBA00023242"/>
    </source>
</evidence>
<feature type="compositionally biased region" description="Low complexity" evidence="5">
    <location>
        <begin position="8"/>
        <end position="22"/>
    </location>
</feature>
<feature type="compositionally biased region" description="Gly residues" evidence="5">
    <location>
        <begin position="398"/>
        <end position="411"/>
    </location>
</feature>
<dbReference type="PANTHER" id="PTHR12709">
    <property type="entry name" value="DNA-DIRECTED RNA POLYMERASE II, III"/>
    <property type="match status" value="1"/>
</dbReference>
<dbReference type="Gene3D" id="2.40.50.1060">
    <property type="match status" value="1"/>
</dbReference>
<feature type="compositionally biased region" description="Basic and acidic residues" evidence="5">
    <location>
        <begin position="557"/>
        <end position="598"/>
    </location>
</feature>
<feature type="compositionally biased region" description="Low complexity" evidence="5">
    <location>
        <begin position="519"/>
        <end position="528"/>
    </location>
</feature>
<feature type="compositionally biased region" description="Acidic residues" evidence="5">
    <location>
        <begin position="423"/>
        <end position="443"/>
    </location>
</feature>